<dbReference type="PROSITE" id="PS50110">
    <property type="entry name" value="RESPONSE_REGULATORY"/>
    <property type="match status" value="1"/>
</dbReference>
<dbReference type="SUPFAM" id="SSF46689">
    <property type="entry name" value="Homeodomain-like"/>
    <property type="match status" value="1"/>
</dbReference>
<evidence type="ECO:0000256" key="6">
    <source>
        <dbReference type="ARBA" id="ARBA00023163"/>
    </source>
</evidence>
<accession>A0A363NLZ2</accession>
<dbReference type="Gene3D" id="3.40.50.2300">
    <property type="match status" value="1"/>
</dbReference>
<dbReference type="Gene3D" id="3.30.565.10">
    <property type="entry name" value="Histidine kinase-like ATPase, C-terminal domain"/>
    <property type="match status" value="1"/>
</dbReference>
<comment type="caution">
    <text evidence="11">The sequence shown here is derived from an EMBL/GenBank/DDBJ whole genome shotgun (WGS) entry which is preliminary data.</text>
</comment>
<dbReference type="InterPro" id="IPR036890">
    <property type="entry name" value="HATPase_C_sf"/>
</dbReference>
<evidence type="ECO:0000256" key="1">
    <source>
        <dbReference type="ARBA" id="ARBA00000085"/>
    </source>
</evidence>
<dbReference type="InterPro" id="IPR011123">
    <property type="entry name" value="Y_Y_Y"/>
</dbReference>
<sequence length="1330" mass="151299">MKGVLIFGIVFLYLVCSVTCQAQRYSNFHFRKLQVEDGLSENTIYCIVQDRQGFMWFGTKDGLNRYDGNSFKNYHYQPEKKQSLGNNFVRSIAEKSPSHLYIGTDDGLYIMDKITAAFQKIELSISGKGTFNSAINALHVDRQGSLWIATMSQGIWKYNPSTTKITQLQLKGARLGQNATWAILQDRSGVIWAATRLGLLRFNNQQAHFDIVGPLFSEVGDPQFEILSMWEDPKGDLWLGTWSQGLLRYNKQSNEFSRFLNNTSHPYVTHIRALREFRENQLLVGSDDGLFLFHTETGTSERLDIPYYKHGLSDQNVYSIARDRENAIWIGTYFGGINYLNTALLSVETFFPDILPGFLSGKAVSQFCEDTKGNLWIATEDGGINYYDKKKKQISQPIKASYHNTHALLLDGDHLWIGTFSRGLDRYNLATGQRQNFRHDANNTETINDDCIFSLFKTKKGDLLIGTPAGLSRYDQQKKKFVRIPEVTQFIYDIKEDDEGNIWLASYQSGPIKFDLRKQAWVHYSLIRPNDPISSSKLTSIYVDSQHRLLFSSEGKGIFIYDKTKDSFRNIGQAQGLPNNVIYGILDDALGNLWLSSNKGIICFHPDNPKNYKLYTTENGFSTNQFNFKASFKASDGRFYFGGINGFTSFYPDEISAVKNQAVPNVFITQIQLLNKHNPNLEKDIQIQLNKNEKIVLTHQFSSFNISFVSLSFASPSKNQYAYKLEGADDEWTSAGNTKSVSYVNLSPGTYVFHIKASNNDGLWNEKGAAVQIEILPPLWLSLPAKITYALLFVALCYVCLRYYIMANKRKQARDLMAFQSEQEQKSFRSKIDFFTNIAHEIRTPLSLITAPLEEIILQENEDKETMHNLRIIEKNCERLTVLINQLLDFRKMDGNGPPLSPESVNLKNLLEDLYDRFRKSVHRNRVRFDLSIPQDQDLIIETDLDAVMKIVSNLLTNATKFAHSYILINLKRNSDKSFTITVSDDGPGIPDDFKKLVFDPFYQLSTNKDRSGTGIGLSLVKHLTNRLGAEIKIEDMLPRGAKFIFTIRSMQLAHEATGPIIEEQPIPLDRPEYNLTQILVVDDNPDITAFISHSLAVSYHIDIADSGSKALTMLDNKVYHLVISDIMMPEIDGITFVKRLKNDINYSHIPVILLSAKIQNATKVEGLLSGADVFIEKPFSMTFLKAQISSLLQNRKYLLENFHASPLSSYSSLATNAHDDAFLTQLNAEIEKHLSDEQFNVESLVDIFKISRSNFQRKLKAISGTSPGDYVRNYRLKRACTLLIESDYRINEVAFLVGFSSASYFTKAFIKAFNLTPKEFIQQSRLQAR</sequence>
<dbReference type="InterPro" id="IPR011110">
    <property type="entry name" value="Reg_prop"/>
</dbReference>
<dbReference type="InterPro" id="IPR003594">
    <property type="entry name" value="HATPase_dom"/>
</dbReference>
<dbReference type="SMART" id="SM00388">
    <property type="entry name" value="HisKA"/>
    <property type="match status" value="1"/>
</dbReference>
<comment type="catalytic activity">
    <reaction evidence="1">
        <text>ATP + protein L-histidine = ADP + protein N-phospho-L-histidine.</text>
        <dbReference type="EC" id="2.7.13.3"/>
    </reaction>
</comment>
<dbReference type="SUPFAM" id="SSF52172">
    <property type="entry name" value="CheY-like"/>
    <property type="match status" value="1"/>
</dbReference>
<dbReference type="GO" id="GO:0003700">
    <property type="term" value="F:DNA-binding transcription factor activity"/>
    <property type="evidence" value="ECO:0007669"/>
    <property type="project" value="InterPro"/>
</dbReference>
<dbReference type="Gene3D" id="2.60.40.10">
    <property type="entry name" value="Immunoglobulins"/>
    <property type="match status" value="1"/>
</dbReference>
<dbReference type="PROSITE" id="PS01124">
    <property type="entry name" value="HTH_ARAC_FAMILY_2"/>
    <property type="match status" value="1"/>
</dbReference>
<keyword evidence="11" id="KW-0418">Kinase</keyword>
<dbReference type="InterPro" id="IPR036097">
    <property type="entry name" value="HisK_dim/P_sf"/>
</dbReference>
<dbReference type="InterPro" id="IPR005467">
    <property type="entry name" value="His_kinase_dom"/>
</dbReference>
<dbReference type="InterPro" id="IPR003661">
    <property type="entry name" value="HisK_dim/P_dom"/>
</dbReference>
<dbReference type="Pfam" id="PF12833">
    <property type="entry name" value="HTH_18"/>
    <property type="match status" value="1"/>
</dbReference>
<dbReference type="InterPro" id="IPR004358">
    <property type="entry name" value="Sig_transdc_His_kin-like_C"/>
</dbReference>
<dbReference type="OrthoDB" id="9809670at2"/>
<dbReference type="Proteomes" id="UP000250831">
    <property type="component" value="Unassembled WGS sequence"/>
</dbReference>
<dbReference type="Pfam" id="PF07495">
    <property type="entry name" value="Y_Y_Y"/>
    <property type="match status" value="1"/>
</dbReference>
<keyword evidence="4" id="KW-0805">Transcription regulation</keyword>
<dbReference type="RefSeq" id="WP_108636663.1">
    <property type="nucleotide sequence ID" value="NZ_QCXX01000009.1"/>
</dbReference>
<dbReference type="FunFam" id="1.10.287.130:FF:000045">
    <property type="entry name" value="Two-component system sensor histidine kinase/response regulator"/>
    <property type="match status" value="1"/>
</dbReference>
<proteinExistence type="predicted"/>
<dbReference type="SMART" id="SM00387">
    <property type="entry name" value="HATPase_c"/>
    <property type="match status" value="1"/>
</dbReference>
<dbReference type="GO" id="GO:0043565">
    <property type="term" value="F:sequence-specific DNA binding"/>
    <property type="evidence" value="ECO:0007669"/>
    <property type="project" value="InterPro"/>
</dbReference>
<dbReference type="CDD" id="cd00146">
    <property type="entry name" value="PKD"/>
    <property type="match status" value="1"/>
</dbReference>
<dbReference type="SMART" id="SM00342">
    <property type="entry name" value="HTH_ARAC"/>
    <property type="match status" value="1"/>
</dbReference>
<dbReference type="PROSITE" id="PS00041">
    <property type="entry name" value="HTH_ARAC_FAMILY_1"/>
    <property type="match status" value="1"/>
</dbReference>
<evidence type="ECO:0000256" key="4">
    <source>
        <dbReference type="ARBA" id="ARBA00023015"/>
    </source>
</evidence>
<evidence type="ECO:0000313" key="11">
    <source>
        <dbReference type="EMBL" id="PUV21846.1"/>
    </source>
</evidence>
<dbReference type="SUPFAM" id="SSF55874">
    <property type="entry name" value="ATPase domain of HSP90 chaperone/DNA topoisomerase II/histidine kinase"/>
    <property type="match status" value="1"/>
</dbReference>
<dbReference type="EMBL" id="QCXX01000009">
    <property type="protein sequence ID" value="PUV21846.1"/>
    <property type="molecule type" value="Genomic_DNA"/>
</dbReference>
<dbReference type="SUPFAM" id="SSF101898">
    <property type="entry name" value="NHL repeat"/>
    <property type="match status" value="1"/>
</dbReference>
<dbReference type="InterPro" id="IPR018062">
    <property type="entry name" value="HTH_AraC-typ_CS"/>
</dbReference>
<dbReference type="InterPro" id="IPR013783">
    <property type="entry name" value="Ig-like_fold"/>
</dbReference>
<name>A0A363NLZ2_9SPHI</name>
<dbReference type="InterPro" id="IPR015943">
    <property type="entry name" value="WD40/YVTN_repeat-like_dom_sf"/>
</dbReference>
<dbReference type="Pfam" id="PF00072">
    <property type="entry name" value="Response_reg"/>
    <property type="match status" value="1"/>
</dbReference>
<dbReference type="InterPro" id="IPR018060">
    <property type="entry name" value="HTH_AraC"/>
</dbReference>
<reference evidence="11 12" key="1">
    <citation type="submission" date="2018-04" db="EMBL/GenBank/DDBJ databases">
        <title>Sphingobacterium sp. M46 Genome.</title>
        <authorList>
            <person name="Cheng J."/>
            <person name="Li Y."/>
        </authorList>
    </citation>
    <scope>NUCLEOTIDE SEQUENCE [LARGE SCALE GENOMIC DNA]</scope>
    <source>
        <strain evidence="11 12">M46</strain>
    </source>
</reference>
<feature type="domain" description="HTH araC/xylS-type" evidence="8">
    <location>
        <begin position="1225"/>
        <end position="1324"/>
    </location>
</feature>
<dbReference type="Pfam" id="PF07494">
    <property type="entry name" value="Reg_prop"/>
    <property type="match status" value="4"/>
</dbReference>
<keyword evidence="5" id="KW-0238">DNA-binding</keyword>
<gene>
    <name evidence="11" type="ORF">DCO56_25900</name>
</gene>
<dbReference type="PANTHER" id="PTHR43547">
    <property type="entry name" value="TWO-COMPONENT HISTIDINE KINASE"/>
    <property type="match status" value="1"/>
</dbReference>
<evidence type="ECO:0000256" key="3">
    <source>
        <dbReference type="ARBA" id="ARBA00022553"/>
    </source>
</evidence>
<dbReference type="SUPFAM" id="SSF63829">
    <property type="entry name" value="Calcium-dependent phosphotriesterase"/>
    <property type="match status" value="2"/>
</dbReference>
<evidence type="ECO:0000256" key="2">
    <source>
        <dbReference type="ARBA" id="ARBA00012438"/>
    </source>
</evidence>
<feature type="domain" description="Response regulatory" evidence="10">
    <location>
        <begin position="1078"/>
        <end position="1193"/>
    </location>
</feature>
<dbReference type="PRINTS" id="PR00344">
    <property type="entry name" value="BCTRLSENSOR"/>
</dbReference>
<evidence type="ECO:0000259" key="8">
    <source>
        <dbReference type="PROSITE" id="PS01124"/>
    </source>
</evidence>
<dbReference type="Gene3D" id="1.10.287.130">
    <property type="match status" value="1"/>
</dbReference>
<dbReference type="InterPro" id="IPR001789">
    <property type="entry name" value="Sig_transdc_resp-reg_receiver"/>
</dbReference>
<dbReference type="FunFam" id="2.60.40.10:FF:000791">
    <property type="entry name" value="Two-component system sensor histidine kinase/response regulator"/>
    <property type="match status" value="1"/>
</dbReference>
<dbReference type="Pfam" id="PF02518">
    <property type="entry name" value="HATPase_c"/>
    <property type="match status" value="1"/>
</dbReference>
<dbReference type="PROSITE" id="PS50109">
    <property type="entry name" value="HIS_KIN"/>
    <property type="match status" value="1"/>
</dbReference>
<evidence type="ECO:0000259" key="9">
    <source>
        <dbReference type="PROSITE" id="PS50109"/>
    </source>
</evidence>
<dbReference type="GO" id="GO:0000155">
    <property type="term" value="F:phosphorelay sensor kinase activity"/>
    <property type="evidence" value="ECO:0007669"/>
    <property type="project" value="InterPro"/>
</dbReference>
<keyword evidence="11" id="KW-0808">Transferase</keyword>
<dbReference type="InterPro" id="IPR009057">
    <property type="entry name" value="Homeodomain-like_sf"/>
</dbReference>
<dbReference type="PANTHER" id="PTHR43547:SF2">
    <property type="entry name" value="HYBRID SIGNAL TRANSDUCTION HISTIDINE KINASE C"/>
    <property type="match status" value="1"/>
</dbReference>
<dbReference type="CDD" id="cd17574">
    <property type="entry name" value="REC_OmpR"/>
    <property type="match status" value="1"/>
</dbReference>
<dbReference type="SMART" id="SM00448">
    <property type="entry name" value="REC"/>
    <property type="match status" value="1"/>
</dbReference>
<organism evidence="11 12">
    <name type="scientific">Sphingobacterium athyrii</name>
    <dbReference type="NCBI Taxonomy" id="2152717"/>
    <lineage>
        <taxon>Bacteria</taxon>
        <taxon>Pseudomonadati</taxon>
        <taxon>Bacteroidota</taxon>
        <taxon>Sphingobacteriia</taxon>
        <taxon>Sphingobacteriales</taxon>
        <taxon>Sphingobacteriaceae</taxon>
        <taxon>Sphingobacterium</taxon>
    </lineage>
</organism>
<keyword evidence="12" id="KW-1185">Reference proteome</keyword>
<dbReference type="EC" id="2.7.13.3" evidence="2"/>
<keyword evidence="3 7" id="KW-0597">Phosphoprotein</keyword>
<dbReference type="Pfam" id="PF00512">
    <property type="entry name" value="HisKA"/>
    <property type="match status" value="1"/>
</dbReference>
<feature type="domain" description="Histidine kinase" evidence="9">
    <location>
        <begin position="837"/>
        <end position="1052"/>
    </location>
</feature>
<dbReference type="SUPFAM" id="SSF47384">
    <property type="entry name" value="Homodimeric domain of signal transducing histidine kinase"/>
    <property type="match status" value="1"/>
</dbReference>
<evidence type="ECO:0000256" key="5">
    <source>
        <dbReference type="ARBA" id="ARBA00023125"/>
    </source>
</evidence>
<dbReference type="CDD" id="cd00082">
    <property type="entry name" value="HisKA"/>
    <property type="match status" value="1"/>
</dbReference>
<evidence type="ECO:0000313" key="12">
    <source>
        <dbReference type="Proteomes" id="UP000250831"/>
    </source>
</evidence>
<evidence type="ECO:0000256" key="7">
    <source>
        <dbReference type="PROSITE-ProRule" id="PRU00169"/>
    </source>
</evidence>
<keyword evidence="6" id="KW-0804">Transcription</keyword>
<protein>
    <recommendedName>
        <fullName evidence="2">histidine kinase</fullName>
        <ecNumber evidence="2">2.7.13.3</ecNumber>
    </recommendedName>
</protein>
<evidence type="ECO:0000259" key="10">
    <source>
        <dbReference type="PROSITE" id="PS50110"/>
    </source>
</evidence>
<dbReference type="InterPro" id="IPR011006">
    <property type="entry name" value="CheY-like_superfamily"/>
</dbReference>
<dbReference type="Gene3D" id="1.10.10.60">
    <property type="entry name" value="Homeodomain-like"/>
    <property type="match status" value="1"/>
</dbReference>
<feature type="modified residue" description="4-aspartylphosphate" evidence="7">
    <location>
        <position position="1126"/>
    </location>
</feature>
<dbReference type="CDD" id="cd00075">
    <property type="entry name" value="HATPase"/>
    <property type="match status" value="1"/>
</dbReference>
<dbReference type="Gene3D" id="2.130.10.10">
    <property type="entry name" value="YVTN repeat-like/Quinoprotein amine dehydrogenase"/>
    <property type="match status" value="2"/>
</dbReference>